<dbReference type="PANTHER" id="PTHR45080:SF8">
    <property type="entry name" value="IG-LIKE DOMAIN-CONTAINING PROTEIN"/>
    <property type="match status" value="1"/>
</dbReference>
<feature type="non-terminal residue" evidence="6">
    <location>
        <position position="101"/>
    </location>
</feature>
<feature type="signal peptide" evidence="4">
    <location>
        <begin position="1"/>
        <end position="17"/>
    </location>
</feature>
<dbReference type="STRING" id="299467.A0A443Q7S0"/>
<evidence type="ECO:0000256" key="1">
    <source>
        <dbReference type="ARBA" id="ARBA00022729"/>
    </source>
</evidence>
<dbReference type="OrthoDB" id="6412111at2759"/>
<dbReference type="Proteomes" id="UP000288716">
    <property type="component" value="Unassembled WGS sequence"/>
</dbReference>
<dbReference type="PROSITE" id="PS50835">
    <property type="entry name" value="IG_LIKE"/>
    <property type="match status" value="1"/>
</dbReference>
<evidence type="ECO:0000313" key="7">
    <source>
        <dbReference type="Proteomes" id="UP000288716"/>
    </source>
</evidence>
<dbReference type="GO" id="GO:0008046">
    <property type="term" value="F:axon guidance receptor activity"/>
    <property type="evidence" value="ECO:0007669"/>
    <property type="project" value="TreeGrafter"/>
</dbReference>
<dbReference type="SMART" id="SM00408">
    <property type="entry name" value="IGc2"/>
    <property type="match status" value="1"/>
</dbReference>
<dbReference type="InterPro" id="IPR036179">
    <property type="entry name" value="Ig-like_dom_sf"/>
</dbReference>
<dbReference type="GO" id="GO:0043025">
    <property type="term" value="C:neuronal cell body"/>
    <property type="evidence" value="ECO:0007669"/>
    <property type="project" value="TreeGrafter"/>
</dbReference>
<evidence type="ECO:0000256" key="2">
    <source>
        <dbReference type="ARBA" id="ARBA00023157"/>
    </source>
</evidence>
<proteinExistence type="predicted"/>
<protein>
    <submittedName>
        <fullName evidence="6">Down syndrome cell adhesion molecule-like protein</fullName>
    </submittedName>
</protein>
<evidence type="ECO:0000256" key="4">
    <source>
        <dbReference type="SAM" id="SignalP"/>
    </source>
</evidence>
<evidence type="ECO:0000256" key="3">
    <source>
        <dbReference type="ARBA" id="ARBA00023319"/>
    </source>
</evidence>
<keyword evidence="3" id="KW-0393">Immunoglobulin domain</keyword>
<comment type="caution">
    <text evidence="6">The sequence shown here is derived from an EMBL/GenBank/DDBJ whole genome shotgun (WGS) entry which is preliminary data.</text>
</comment>
<evidence type="ECO:0000259" key="5">
    <source>
        <dbReference type="PROSITE" id="PS50835"/>
    </source>
</evidence>
<keyword evidence="1 4" id="KW-0732">Signal</keyword>
<dbReference type="InterPro" id="IPR007110">
    <property type="entry name" value="Ig-like_dom"/>
</dbReference>
<feature type="chain" id="PRO_5019028639" evidence="4">
    <location>
        <begin position="18"/>
        <end position="101"/>
    </location>
</feature>
<dbReference type="GO" id="GO:0007156">
    <property type="term" value="P:homophilic cell adhesion via plasma membrane adhesion molecules"/>
    <property type="evidence" value="ECO:0007669"/>
    <property type="project" value="TreeGrafter"/>
</dbReference>
<dbReference type="Gene3D" id="2.60.40.10">
    <property type="entry name" value="Immunoglobulins"/>
    <property type="match status" value="1"/>
</dbReference>
<dbReference type="SUPFAM" id="SSF48726">
    <property type="entry name" value="Immunoglobulin"/>
    <property type="match status" value="1"/>
</dbReference>
<dbReference type="AlphaFoldDB" id="A0A443Q7S0"/>
<evidence type="ECO:0000313" key="6">
    <source>
        <dbReference type="EMBL" id="RWR99027.1"/>
    </source>
</evidence>
<dbReference type="GO" id="GO:0050808">
    <property type="term" value="P:synapse organization"/>
    <property type="evidence" value="ECO:0007669"/>
    <property type="project" value="TreeGrafter"/>
</dbReference>
<organism evidence="6 7">
    <name type="scientific">Leptotrombidium deliense</name>
    <dbReference type="NCBI Taxonomy" id="299467"/>
    <lineage>
        <taxon>Eukaryota</taxon>
        <taxon>Metazoa</taxon>
        <taxon>Ecdysozoa</taxon>
        <taxon>Arthropoda</taxon>
        <taxon>Chelicerata</taxon>
        <taxon>Arachnida</taxon>
        <taxon>Acari</taxon>
        <taxon>Acariformes</taxon>
        <taxon>Trombidiformes</taxon>
        <taxon>Prostigmata</taxon>
        <taxon>Anystina</taxon>
        <taxon>Parasitengona</taxon>
        <taxon>Trombiculoidea</taxon>
        <taxon>Trombiculidae</taxon>
        <taxon>Leptotrombidium</taxon>
    </lineage>
</organism>
<gene>
    <name evidence="6" type="ORF">B4U80_12663</name>
</gene>
<sequence length="101" mass="11511">MISVCIFVIIQLNLVFTTPPNMYPMVQTITENEGNPTRIMCGAYGDQPITFEWKKDGQKVFDTTYIKVTTSKDISFLSFERLQLIDAGNYTCIVKNTHGHQ</sequence>
<dbReference type="InterPro" id="IPR050958">
    <property type="entry name" value="Cell_Adh-Cytoskel_Orgn"/>
</dbReference>
<dbReference type="InterPro" id="IPR013098">
    <property type="entry name" value="Ig_I-set"/>
</dbReference>
<dbReference type="GO" id="GO:0030424">
    <property type="term" value="C:axon"/>
    <property type="evidence" value="ECO:0007669"/>
    <property type="project" value="TreeGrafter"/>
</dbReference>
<reference evidence="6 7" key="1">
    <citation type="journal article" date="2018" name="Gigascience">
        <title>Genomes of trombidid mites reveal novel predicted allergens and laterally-transferred genes associated with secondary metabolism.</title>
        <authorList>
            <person name="Dong X."/>
            <person name="Chaisiri K."/>
            <person name="Xia D."/>
            <person name="Armstrong S.D."/>
            <person name="Fang Y."/>
            <person name="Donnelly M.J."/>
            <person name="Kadowaki T."/>
            <person name="McGarry J.W."/>
            <person name="Darby A.C."/>
            <person name="Makepeace B.L."/>
        </authorList>
    </citation>
    <scope>NUCLEOTIDE SEQUENCE [LARGE SCALE GENOMIC DNA]</scope>
    <source>
        <strain evidence="6">UoL-UT</strain>
    </source>
</reference>
<dbReference type="EMBL" id="NCKV01065855">
    <property type="protein sequence ID" value="RWR99027.1"/>
    <property type="molecule type" value="Genomic_DNA"/>
</dbReference>
<keyword evidence="2" id="KW-1015">Disulfide bond</keyword>
<dbReference type="VEuPathDB" id="VectorBase:LDEU014644"/>
<keyword evidence="7" id="KW-1185">Reference proteome</keyword>
<dbReference type="GO" id="GO:0005886">
    <property type="term" value="C:plasma membrane"/>
    <property type="evidence" value="ECO:0007669"/>
    <property type="project" value="TreeGrafter"/>
</dbReference>
<feature type="domain" description="Ig-like" evidence="5">
    <location>
        <begin position="20"/>
        <end position="101"/>
    </location>
</feature>
<dbReference type="Pfam" id="PF07679">
    <property type="entry name" value="I-set"/>
    <property type="match status" value="1"/>
</dbReference>
<name>A0A443Q7S0_9ACAR</name>
<dbReference type="PANTHER" id="PTHR45080">
    <property type="entry name" value="CONTACTIN 5"/>
    <property type="match status" value="1"/>
</dbReference>
<dbReference type="InterPro" id="IPR013783">
    <property type="entry name" value="Ig-like_fold"/>
</dbReference>
<dbReference type="FunFam" id="2.60.40.10:FF:000333">
    <property type="entry name" value="Down syndrome cell adhesion molecule"/>
    <property type="match status" value="1"/>
</dbReference>
<dbReference type="InterPro" id="IPR003598">
    <property type="entry name" value="Ig_sub2"/>
</dbReference>
<accession>A0A443Q7S0</accession>